<feature type="transmembrane region" description="Helical" evidence="6">
    <location>
        <begin position="255"/>
        <end position="277"/>
    </location>
</feature>
<name>A0A5B8IIL8_9GAMM</name>
<keyword evidence="4 6" id="KW-1133">Transmembrane helix</keyword>
<comment type="subcellular location">
    <subcellularLocation>
        <location evidence="1">Cell membrane</location>
        <topology evidence="1">Multi-pass membrane protein</topology>
    </subcellularLocation>
</comment>
<dbReference type="GO" id="GO:0022857">
    <property type="term" value="F:transmembrane transporter activity"/>
    <property type="evidence" value="ECO:0007669"/>
    <property type="project" value="InterPro"/>
</dbReference>
<feature type="transmembrane region" description="Helical" evidence="6">
    <location>
        <begin position="133"/>
        <end position="159"/>
    </location>
</feature>
<feature type="transmembrane region" description="Helical" evidence="6">
    <location>
        <begin position="87"/>
        <end position="112"/>
    </location>
</feature>
<dbReference type="Pfam" id="PF07690">
    <property type="entry name" value="MFS_1"/>
    <property type="match status" value="1"/>
</dbReference>
<evidence type="ECO:0000256" key="3">
    <source>
        <dbReference type="ARBA" id="ARBA00022692"/>
    </source>
</evidence>
<keyword evidence="2" id="KW-1003">Cell membrane</keyword>
<dbReference type="KEGG" id="dic:Dpoa569_0003441"/>
<evidence type="ECO:0000313" key="7">
    <source>
        <dbReference type="EMBL" id="QDX31420.1"/>
    </source>
</evidence>
<accession>A0A5B8IIL8</accession>
<keyword evidence="3 6" id="KW-0812">Transmembrane</keyword>
<evidence type="ECO:0000256" key="6">
    <source>
        <dbReference type="SAM" id="Phobius"/>
    </source>
</evidence>
<dbReference type="GO" id="GO:0005886">
    <property type="term" value="C:plasma membrane"/>
    <property type="evidence" value="ECO:0007669"/>
    <property type="project" value="UniProtKB-SubCell"/>
</dbReference>
<reference evidence="7 8" key="1">
    <citation type="journal article" date="2019" name="Environ. Microbiol.">
        <title>The phytopathogenic nature of Dickeya aquatica 174/2 and the dynamic early evolution of Dickeya pathogenicity.</title>
        <authorList>
            <person name="Duprey A."/>
            <person name="Taib N."/>
            <person name="Leonard S."/>
            <person name="Garin T."/>
            <person name="Flandrois J.P."/>
            <person name="Nasser W."/>
            <person name="Brochier-Armanet C."/>
            <person name="Reverchon S."/>
        </authorList>
    </citation>
    <scope>NUCLEOTIDE SEQUENCE [LARGE SCALE GENOMIC DNA]</scope>
    <source>
        <strain evidence="7 8">NCPPB 569</strain>
    </source>
</reference>
<dbReference type="Gene3D" id="1.20.1250.20">
    <property type="entry name" value="MFS general substrate transporter like domains"/>
    <property type="match status" value="1"/>
</dbReference>
<dbReference type="PANTHER" id="PTHR23513:SF6">
    <property type="entry name" value="MAJOR FACILITATOR SUPERFAMILY ASSOCIATED DOMAIN-CONTAINING PROTEIN"/>
    <property type="match status" value="1"/>
</dbReference>
<evidence type="ECO:0000256" key="4">
    <source>
        <dbReference type="ARBA" id="ARBA00022989"/>
    </source>
</evidence>
<feature type="transmembrane region" description="Helical" evidence="6">
    <location>
        <begin position="16"/>
        <end position="39"/>
    </location>
</feature>
<dbReference type="STRING" id="568768.GCA_000406125_00507"/>
<proteinExistence type="predicted"/>
<keyword evidence="8" id="KW-1185">Reference proteome</keyword>
<feature type="transmembrane region" description="Helical" evidence="6">
    <location>
        <begin position="222"/>
        <end position="243"/>
    </location>
</feature>
<dbReference type="SUPFAM" id="SSF103473">
    <property type="entry name" value="MFS general substrate transporter"/>
    <property type="match status" value="1"/>
</dbReference>
<organism evidence="7 8">
    <name type="scientific">Dickeya poaceiphila</name>
    <dbReference type="NCBI Taxonomy" id="568768"/>
    <lineage>
        <taxon>Bacteria</taxon>
        <taxon>Pseudomonadati</taxon>
        <taxon>Pseudomonadota</taxon>
        <taxon>Gammaproteobacteria</taxon>
        <taxon>Enterobacterales</taxon>
        <taxon>Pectobacteriaceae</taxon>
        <taxon>Dickeya</taxon>
    </lineage>
</organism>
<dbReference type="Proteomes" id="UP000320591">
    <property type="component" value="Chromosome"/>
</dbReference>
<dbReference type="PANTHER" id="PTHR23513">
    <property type="entry name" value="INTEGRAL MEMBRANE EFFLUX PROTEIN-RELATED"/>
    <property type="match status" value="1"/>
</dbReference>
<feature type="transmembrane region" description="Helical" evidence="6">
    <location>
        <begin position="289"/>
        <end position="309"/>
    </location>
</feature>
<dbReference type="InterPro" id="IPR011701">
    <property type="entry name" value="MFS"/>
</dbReference>
<dbReference type="InterPro" id="IPR036259">
    <property type="entry name" value="MFS_trans_sf"/>
</dbReference>
<evidence type="ECO:0000256" key="2">
    <source>
        <dbReference type="ARBA" id="ARBA00022475"/>
    </source>
</evidence>
<feature type="transmembrane region" description="Helical" evidence="6">
    <location>
        <begin position="371"/>
        <end position="391"/>
    </location>
</feature>
<evidence type="ECO:0000256" key="1">
    <source>
        <dbReference type="ARBA" id="ARBA00004651"/>
    </source>
</evidence>
<dbReference type="RefSeq" id="WP_042868370.1">
    <property type="nucleotide sequence ID" value="NZ_CM001975.1"/>
</dbReference>
<dbReference type="EMBL" id="CP042220">
    <property type="protein sequence ID" value="QDX31420.1"/>
    <property type="molecule type" value="Genomic_DNA"/>
</dbReference>
<feature type="transmembrane region" description="Helical" evidence="6">
    <location>
        <begin position="165"/>
        <end position="186"/>
    </location>
</feature>
<dbReference type="OrthoDB" id="6636106at2"/>
<sequence length="411" mass="44257">MASLSETVRNKSLQTIWSAVLISTLGNFLLMLSLSVYIWRITGSNFLASAVFAVQWGAIIFSAPLVSRLLQRISAAKLAAISEWLGGGVSLLIGLSYEHLTLVFVLLALRGLVESLSKAARVVALKNTVPEPLLGRAASLFGTGTFIGIALGSLLGAILVEKSPLVWVALIDSLTFLISGALYFLLWRRNRTQESSAPVASGSALRPAFEALRDLPQLRRQFIWVMVTTALLQGFHNVARTLLPVNLLGLGEQGVMLLQAIASVSFFTGSLVVAWLMQDESQSWRNQPWLIALISVVLMQLSLLTPVVWLSLSGYALYLFVFQIAFTFCQKNMIVQCPPSAMAAVSSSVLSLSTLGMVLAIVAGGVLSDQIGLVATGWALCGVFAVVLLWVELPHWMGKTKPAALEDAAND</sequence>
<evidence type="ECO:0000313" key="8">
    <source>
        <dbReference type="Proteomes" id="UP000320591"/>
    </source>
</evidence>
<protein>
    <submittedName>
        <fullName evidence="7">MFS transporter</fullName>
    </submittedName>
</protein>
<feature type="transmembrane region" description="Helical" evidence="6">
    <location>
        <begin position="46"/>
        <end position="67"/>
    </location>
</feature>
<evidence type="ECO:0000256" key="5">
    <source>
        <dbReference type="ARBA" id="ARBA00023136"/>
    </source>
</evidence>
<keyword evidence="5 6" id="KW-0472">Membrane</keyword>
<dbReference type="AlphaFoldDB" id="A0A5B8IIL8"/>
<gene>
    <name evidence="7" type="ORF">Dpoa569_0003441</name>
</gene>
<feature type="transmembrane region" description="Helical" evidence="6">
    <location>
        <begin position="341"/>
        <end position="365"/>
    </location>
</feature>